<comment type="subcellular location">
    <subcellularLocation>
        <location evidence="1 5">Periplasm</location>
    </subcellularLocation>
</comment>
<comment type="similarity">
    <text evidence="5">Belongs to the bacterial solute-binding protein PotD/PotF family.</text>
</comment>
<dbReference type="GO" id="GO:0015846">
    <property type="term" value="P:polyamine transport"/>
    <property type="evidence" value="ECO:0007669"/>
    <property type="project" value="InterPro"/>
</dbReference>
<dbReference type="EMBL" id="PUEJ01000006">
    <property type="protein sequence ID" value="PRH86043.1"/>
    <property type="molecule type" value="Genomic_DNA"/>
</dbReference>
<evidence type="ECO:0000313" key="7">
    <source>
        <dbReference type="EMBL" id="PRH86043.1"/>
    </source>
</evidence>
<comment type="function">
    <text evidence="5">Required for the activity of the bacterial periplasmic transport system of putrescine.</text>
</comment>
<dbReference type="SUPFAM" id="SSF53850">
    <property type="entry name" value="Periplasmic binding protein-like II"/>
    <property type="match status" value="1"/>
</dbReference>
<dbReference type="InterPro" id="IPR001188">
    <property type="entry name" value="Sperm_putr-bd"/>
</dbReference>
<dbReference type="InterPro" id="IPR006059">
    <property type="entry name" value="SBP"/>
</dbReference>
<evidence type="ECO:0000256" key="1">
    <source>
        <dbReference type="ARBA" id="ARBA00004418"/>
    </source>
</evidence>
<dbReference type="Pfam" id="PF13416">
    <property type="entry name" value="SBP_bac_8"/>
    <property type="match status" value="1"/>
</dbReference>
<evidence type="ECO:0000256" key="5">
    <source>
        <dbReference type="PIRNR" id="PIRNR019574"/>
    </source>
</evidence>
<accession>A0A2S9Q9L3</accession>
<keyword evidence="4 5" id="KW-0574">Periplasm</keyword>
<sequence>MSAFKKLALAATAVALLAGQAMAEDKVVNVYNWSDYIGPTVLEDFTKETGIKVVYDTMDSNEVLETKLFAGNSGYDVVFPSATFASRQIKAGVFQKLDKSKLPNYKELWPKIMENLAVYDPGNEYLVDYTWFTTGIAYNVDKAKAVYGDKPLNSWDVVFKPENLAKFKDCGVYFLDSPEDVLTAALKYLGKEPGSTDKKDIEAAGKLLESVRPYVKKFHSSEYINALANGDICLAIGWAGDTYQAKARAEEAKNGVKVDYVVPKEGTLMSMDTMAIPKDAKHVDAAHAFINYMIRPDVAAKNADATKFASGVLAAKPLVDKAITDNPQIYLNDEMLAKTYTVQPYAAKVQTLVTRTWTRVKTGQ</sequence>
<dbReference type="GO" id="GO:0019808">
    <property type="term" value="F:polyamine binding"/>
    <property type="evidence" value="ECO:0007669"/>
    <property type="project" value="InterPro"/>
</dbReference>
<dbReference type="AlphaFoldDB" id="A0A2S9Q9L3"/>
<proteinExistence type="inferred from homology"/>
<organism evidence="7 8">
    <name type="scientific">Labrys okinawensis</name>
    <dbReference type="NCBI Taxonomy" id="346911"/>
    <lineage>
        <taxon>Bacteria</taxon>
        <taxon>Pseudomonadati</taxon>
        <taxon>Pseudomonadota</taxon>
        <taxon>Alphaproteobacteria</taxon>
        <taxon>Hyphomicrobiales</taxon>
        <taxon>Xanthobacteraceae</taxon>
        <taxon>Labrys</taxon>
    </lineage>
</organism>
<comment type="caution">
    <text evidence="7">The sequence shown here is derived from an EMBL/GenBank/DDBJ whole genome shotgun (WGS) entry which is preliminary data.</text>
</comment>
<dbReference type="OrthoDB" id="9769319at2"/>
<evidence type="ECO:0000256" key="2">
    <source>
        <dbReference type="ARBA" id="ARBA00022448"/>
    </source>
</evidence>
<evidence type="ECO:0000256" key="4">
    <source>
        <dbReference type="ARBA" id="ARBA00022764"/>
    </source>
</evidence>
<keyword evidence="2 5" id="KW-0813">Transport</keyword>
<dbReference type="CDD" id="cd13659">
    <property type="entry name" value="PBP2_PotF"/>
    <property type="match status" value="1"/>
</dbReference>
<evidence type="ECO:0000256" key="3">
    <source>
        <dbReference type="ARBA" id="ARBA00022729"/>
    </source>
</evidence>
<dbReference type="GO" id="GO:0042597">
    <property type="term" value="C:periplasmic space"/>
    <property type="evidence" value="ECO:0007669"/>
    <property type="project" value="UniProtKB-SubCell"/>
</dbReference>
<dbReference type="Proteomes" id="UP000237682">
    <property type="component" value="Unassembled WGS sequence"/>
</dbReference>
<dbReference type="RefSeq" id="WP_105863342.1">
    <property type="nucleotide sequence ID" value="NZ_PUEJ01000006.1"/>
</dbReference>
<dbReference type="Gene3D" id="3.40.190.10">
    <property type="entry name" value="Periplasmic binding protein-like II"/>
    <property type="match status" value="2"/>
</dbReference>
<feature type="signal peptide" evidence="6">
    <location>
        <begin position="1"/>
        <end position="23"/>
    </location>
</feature>
<name>A0A2S9Q9L3_9HYPH</name>
<keyword evidence="3 6" id="KW-0732">Signal</keyword>
<gene>
    <name evidence="7" type="ORF">C5L14_17450</name>
</gene>
<protein>
    <recommendedName>
        <fullName evidence="5">Putrescine-binding periplasmic protein</fullName>
    </recommendedName>
</protein>
<feature type="chain" id="PRO_5015478760" description="Putrescine-binding periplasmic protein" evidence="6">
    <location>
        <begin position="24"/>
        <end position="364"/>
    </location>
</feature>
<evidence type="ECO:0000313" key="8">
    <source>
        <dbReference type="Proteomes" id="UP000237682"/>
    </source>
</evidence>
<dbReference type="PIRSF" id="PIRSF019574">
    <property type="entry name" value="Periplasmic_polyamine_BP"/>
    <property type="match status" value="1"/>
</dbReference>
<dbReference type="PANTHER" id="PTHR30222">
    <property type="entry name" value="SPERMIDINE/PUTRESCINE-BINDING PERIPLASMIC PROTEIN"/>
    <property type="match status" value="1"/>
</dbReference>
<dbReference type="PANTHER" id="PTHR30222:SF12">
    <property type="entry name" value="NORSPERMIDINE SENSOR"/>
    <property type="match status" value="1"/>
</dbReference>
<reference evidence="7 8" key="1">
    <citation type="submission" date="2018-02" db="EMBL/GenBank/DDBJ databases">
        <title>Whole genome sequencing of endophytic bacterium.</title>
        <authorList>
            <person name="Eedara R."/>
            <person name="Podile A.R."/>
        </authorList>
    </citation>
    <scope>NUCLEOTIDE SEQUENCE [LARGE SCALE GENOMIC DNA]</scope>
    <source>
        <strain evidence="7 8">RP1T</strain>
    </source>
</reference>
<keyword evidence="8" id="KW-1185">Reference proteome</keyword>
<evidence type="ECO:0000256" key="6">
    <source>
        <dbReference type="SAM" id="SignalP"/>
    </source>
</evidence>
<dbReference type="PRINTS" id="PR00909">
    <property type="entry name" value="SPERMDNBNDNG"/>
</dbReference>